<dbReference type="OrthoDB" id="5586352at2759"/>
<accession>A0A9W8GIL5</accession>
<comment type="caution">
    <text evidence="2">The sequence shown here is derived from an EMBL/GenBank/DDBJ whole genome shotgun (WGS) entry which is preliminary data.</text>
</comment>
<feature type="signal peptide" evidence="1">
    <location>
        <begin position="1"/>
        <end position="18"/>
    </location>
</feature>
<keyword evidence="1" id="KW-0732">Signal</keyword>
<sequence>MKLAIFAFAMSMVALVAANGKCQPNPCYLDQIKSECKPGHPCYPVIETYKVCPWKCGEKPHGKCFERCKPCKSEVCPAICVCELACPLK</sequence>
<protein>
    <submittedName>
        <fullName evidence="2">Uncharacterized protein</fullName>
    </submittedName>
</protein>
<feature type="chain" id="PRO_5040811466" evidence="1">
    <location>
        <begin position="19"/>
        <end position="89"/>
    </location>
</feature>
<proteinExistence type="predicted"/>
<dbReference type="AlphaFoldDB" id="A0A9W8GIL5"/>
<evidence type="ECO:0000313" key="3">
    <source>
        <dbReference type="Proteomes" id="UP001151516"/>
    </source>
</evidence>
<evidence type="ECO:0000313" key="2">
    <source>
        <dbReference type="EMBL" id="KAJ2686903.1"/>
    </source>
</evidence>
<dbReference type="Proteomes" id="UP001151516">
    <property type="component" value="Unassembled WGS sequence"/>
</dbReference>
<name>A0A9W8GIL5_9FUNG</name>
<keyword evidence="3" id="KW-1185">Reference proteome</keyword>
<reference evidence="2" key="1">
    <citation type="submission" date="2022-07" db="EMBL/GenBank/DDBJ databases">
        <title>Phylogenomic reconstructions and comparative analyses of Kickxellomycotina fungi.</title>
        <authorList>
            <person name="Reynolds N.K."/>
            <person name="Stajich J.E."/>
            <person name="Barry K."/>
            <person name="Grigoriev I.V."/>
            <person name="Crous P."/>
            <person name="Smith M.E."/>
        </authorList>
    </citation>
    <scope>NUCLEOTIDE SEQUENCE</scope>
    <source>
        <strain evidence="2">CBS 109367</strain>
    </source>
</reference>
<dbReference type="EMBL" id="JANBTX010000090">
    <property type="protein sequence ID" value="KAJ2686903.1"/>
    <property type="molecule type" value="Genomic_DNA"/>
</dbReference>
<evidence type="ECO:0000256" key="1">
    <source>
        <dbReference type="SAM" id="SignalP"/>
    </source>
</evidence>
<gene>
    <name evidence="2" type="ORF">IWW39_003301</name>
</gene>
<organism evidence="2 3">
    <name type="scientific">Coemansia spiralis</name>
    <dbReference type="NCBI Taxonomy" id="417178"/>
    <lineage>
        <taxon>Eukaryota</taxon>
        <taxon>Fungi</taxon>
        <taxon>Fungi incertae sedis</taxon>
        <taxon>Zoopagomycota</taxon>
        <taxon>Kickxellomycotina</taxon>
        <taxon>Kickxellomycetes</taxon>
        <taxon>Kickxellales</taxon>
        <taxon>Kickxellaceae</taxon>
        <taxon>Coemansia</taxon>
    </lineage>
</organism>